<dbReference type="AlphaFoldDB" id="A0A9P6DS91"/>
<feature type="region of interest" description="Disordered" evidence="1">
    <location>
        <begin position="1"/>
        <end position="61"/>
    </location>
</feature>
<proteinExistence type="predicted"/>
<name>A0A9P6DS91_9AGAM</name>
<comment type="caution">
    <text evidence="2">The sequence shown here is derived from an EMBL/GenBank/DDBJ whole genome shotgun (WGS) entry which is preliminary data.</text>
</comment>
<evidence type="ECO:0000256" key="1">
    <source>
        <dbReference type="SAM" id="MobiDB-lite"/>
    </source>
</evidence>
<feature type="region of interest" description="Disordered" evidence="1">
    <location>
        <begin position="119"/>
        <end position="164"/>
    </location>
</feature>
<evidence type="ECO:0000313" key="3">
    <source>
        <dbReference type="Proteomes" id="UP000886523"/>
    </source>
</evidence>
<dbReference type="Proteomes" id="UP000886523">
    <property type="component" value="Unassembled WGS sequence"/>
</dbReference>
<feature type="compositionally biased region" description="Polar residues" evidence="1">
    <location>
        <begin position="1"/>
        <end position="47"/>
    </location>
</feature>
<evidence type="ECO:0000313" key="2">
    <source>
        <dbReference type="EMBL" id="KAF9509243.1"/>
    </source>
</evidence>
<accession>A0A9P6DS91</accession>
<feature type="compositionally biased region" description="Low complexity" evidence="1">
    <location>
        <begin position="132"/>
        <end position="147"/>
    </location>
</feature>
<keyword evidence="3" id="KW-1185">Reference proteome</keyword>
<sequence length="457" mass="50779">MSKNGKTGNNVIGMSKNGKTGNNVIRMSKNSKTGNNVIGMSKNSKTGNDMIGMSKNGKTRNNMIRMSKNGKTGNDMIGMSEINEPPAHHSREHGQGQMHMSYDDSMQFGVAGSSQYPAGAYATAMPQPPTGPRSSRPAGPPASAYGRQPPTEPHSGHLTIASSAPPIPPAPPLVASVIAPHLNAVPLKSWHCIDISPISEFDRDVEWVLRLHQWEVLAARKSKPTRHKGAPYHIFLMFKAEGRRNACREYLRNERSQYSLTGVEDYIWEKPLQNFVGVVDIFYINRVYAHASSEEEVSQLLAIGPPTLNRESSLGQIILDYEWYPPTPVDKNALVPRKMDVADISASWYSAHLTAAPAGSVTCWMRRLEMMILAHTDGMAIGNPVKSHFQEPIWWTTDSTMVADLCWITKWKQADIRKEGSQLKTQDASKETFGRMKGNAIWRVILDLTLEQPWYPS</sequence>
<reference evidence="2" key="1">
    <citation type="journal article" date="2020" name="Nat. Commun.">
        <title>Large-scale genome sequencing of mycorrhizal fungi provides insights into the early evolution of symbiotic traits.</title>
        <authorList>
            <person name="Miyauchi S."/>
            <person name="Kiss E."/>
            <person name="Kuo A."/>
            <person name="Drula E."/>
            <person name="Kohler A."/>
            <person name="Sanchez-Garcia M."/>
            <person name="Morin E."/>
            <person name="Andreopoulos B."/>
            <person name="Barry K.W."/>
            <person name="Bonito G."/>
            <person name="Buee M."/>
            <person name="Carver A."/>
            <person name="Chen C."/>
            <person name="Cichocki N."/>
            <person name="Clum A."/>
            <person name="Culley D."/>
            <person name="Crous P.W."/>
            <person name="Fauchery L."/>
            <person name="Girlanda M."/>
            <person name="Hayes R.D."/>
            <person name="Keri Z."/>
            <person name="LaButti K."/>
            <person name="Lipzen A."/>
            <person name="Lombard V."/>
            <person name="Magnuson J."/>
            <person name="Maillard F."/>
            <person name="Murat C."/>
            <person name="Nolan M."/>
            <person name="Ohm R.A."/>
            <person name="Pangilinan J."/>
            <person name="Pereira M.F."/>
            <person name="Perotto S."/>
            <person name="Peter M."/>
            <person name="Pfister S."/>
            <person name="Riley R."/>
            <person name="Sitrit Y."/>
            <person name="Stielow J.B."/>
            <person name="Szollosi G."/>
            <person name="Zifcakova L."/>
            <person name="Stursova M."/>
            <person name="Spatafora J.W."/>
            <person name="Tedersoo L."/>
            <person name="Vaario L.M."/>
            <person name="Yamada A."/>
            <person name="Yan M."/>
            <person name="Wang P."/>
            <person name="Xu J."/>
            <person name="Bruns T."/>
            <person name="Baldrian P."/>
            <person name="Vilgalys R."/>
            <person name="Dunand C."/>
            <person name="Henrissat B."/>
            <person name="Grigoriev I.V."/>
            <person name="Hibbett D."/>
            <person name="Nagy L.G."/>
            <person name="Martin F.M."/>
        </authorList>
    </citation>
    <scope>NUCLEOTIDE SEQUENCE</scope>
    <source>
        <strain evidence="2">UP504</strain>
    </source>
</reference>
<dbReference type="EMBL" id="MU129039">
    <property type="protein sequence ID" value="KAF9509243.1"/>
    <property type="molecule type" value="Genomic_DNA"/>
</dbReference>
<dbReference type="OrthoDB" id="3328225at2759"/>
<protein>
    <submittedName>
        <fullName evidence="2">Uncharacterized protein</fullName>
    </submittedName>
</protein>
<organism evidence="2 3">
    <name type="scientific">Hydnum rufescens UP504</name>
    <dbReference type="NCBI Taxonomy" id="1448309"/>
    <lineage>
        <taxon>Eukaryota</taxon>
        <taxon>Fungi</taxon>
        <taxon>Dikarya</taxon>
        <taxon>Basidiomycota</taxon>
        <taxon>Agaricomycotina</taxon>
        <taxon>Agaricomycetes</taxon>
        <taxon>Cantharellales</taxon>
        <taxon>Hydnaceae</taxon>
        <taxon>Hydnum</taxon>
    </lineage>
</organism>
<gene>
    <name evidence="2" type="ORF">BS47DRAFT_1397034</name>
</gene>